<reference evidence="1 2" key="1">
    <citation type="submission" date="2023-07" db="EMBL/GenBank/DDBJ databases">
        <title>Genomic Encyclopedia of Type Strains, Phase IV (KMG-IV): sequencing the most valuable type-strain genomes for metagenomic binning, comparative biology and taxonomic classification.</title>
        <authorList>
            <person name="Goeker M."/>
        </authorList>
    </citation>
    <scope>NUCLEOTIDE SEQUENCE [LARGE SCALE GENOMIC DNA]</scope>
    <source>
        <strain evidence="1 2">DSM 16784</strain>
    </source>
</reference>
<accession>A0ABU0E1R3</accession>
<dbReference type="RefSeq" id="WP_307406723.1">
    <property type="nucleotide sequence ID" value="NZ_JAUSUR010000002.1"/>
</dbReference>
<evidence type="ECO:0000313" key="1">
    <source>
        <dbReference type="EMBL" id="MDQ0360653.1"/>
    </source>
</evidence>
<dbReference type="EMBL" id="JAUSUR010000002">
    <property type="protein sequence ID" value="MDQ0360653.1"/>
    <property type="molecule type" value="Genomic_DNA"/>
</dbReference>
<dbReference type="GO" id="GO:0003677">
    <property type="term" value="F:DNA binding"/>
    <property type="evidence" value="ECO:0007669"/>
    <property type="project" value="UniProtKB-KW"/>
</dbReference>
<name>A0ABU0E1R3_9FIRM</name>
<dbReference type="Proteomes" id="UP001230220">
    <property type="component" value="Unassembled WGS sequence"/>
</dbReference>
<sequence>MNNQEMIREVSRVSNVEEVKSAKILKAYEKYCEGQMFKGREKHKEAIVQYVHEATNIETDEIQAVMEAFFQTAKAQLKNKIPFVK</sequence>
<organism evidence="1 2">
    <name type="scientific">Breznakia pachnodae</name>
    <dbReference type="NCBI Taxonomy" id="265178"/>
    <lineage>
        <taxon>Bacteria</taxon>
        <taxon>Bacillati</taxon>
        <taxon>Bacillota</taxon>
        <taxon>Erysipelotrichia</taxon>
        <taxon>Erysipelotrichales</taxon>
        <taxon>Erysipelotrichaceae</taxon>
        <taxon>Breznakia</taxon>
    </lineage>
</organism>
<comment type="caution">
    <text evidence="1">The sequence shown here is derived from an EMBL/GenBank/DDBJ whole genome shotgun (WGS) entry which is preliminary data.</text>
</comment>
<keyword evidence="1" id="KW-0238">DNA-binding</keyword>
<keyword evidence="2" id="KW-1185">Reference proteome</keyword>
<proteinExistence type="predicted"/>
<protein>
    <submittedName>
        <fullName evidence="1">Nucleoid DNA-binding protein</fullName>
    </submittedName>
</protein>
<evidence type="ECO:0000313" key="2">
    <source>
        <dbReference type="Proteomes" id="UP001230220"/>
    </source>
</evidence>
<gene>
    <name evidence="1" type="ORF">J2S15_001398</name>
</gene>